<feature type="region of interest" description="Disordered" evidence="1">
    <location>
        <begin position="331"/>
        <end position="353"/>
    </location>
</feature>
<dbReference type="Proteomes" id="UP000696485">
    <property type="component" value="Unassembled WGS sequence"/>
</dbReference>
<proteinExistence type="predicted"/>
<feature type="transmembrane region" description="Helical" evidence="2">
    <location>
        <begin position="291"/>
        <end position="316"/>
    </location>
</feature>
<evidence type="ECO:0000313" key="4">
    <source>
        <dbReference type="EMBL" id="KAF9332821.1"/>
    </source>
</evidence>
<keyword evidence="2" id="KW-0472">Membrane</keyword>
<keyword evidence="5" id="KW-1185">Reference proteome</keyword>
<dbReference type="EMBL" id="JAAAUY010000237">
    <property type="protein sequence ID" value="KAF9332821.1"/>
    <property type="molecule type" value="Genomic_DNA"/>
</dbReference>
<keyword evidence="2" id="KW-0812">Transmembrane</keyword>
<feature type="region of interest" description="Disordered" evidence="1">
    <location>
        <begin position="375"/>
        <end position="408"/>
    </location>
</feature>
<dbReference type="AlphaFoldDB" id="A0A9P5VMV9"/>
<evidence type="ECO:0000313" key="5">
    <source>
        <dbReference type="Proteomes" id="UP000696485"/>
    </source>
</evidence>
<feature type="signal peptide" evidence="3">
    <location>
        <begin position="1"/>
        <end position="24"/>
    </location>
</feature>
<evidence type="ECO:0000256" key="3">
    <source>
        <dbReference type="SAM" id="SignalP"/>
    </source>
</evidence>
<reference evidence="4" key="1">
    <citation type="journal article" date="2020" name="Fungal Divers.">
        <title>Resolving the Mortierellaceae phylogeny through synthesis of multi-gene phylogenetics and phylogenomics.</title>
        <authorList>
            <person name="Vandepol N."/>
            <person name="Liber J."/>
            <person name="Desiro A."/>
            <person name="Na H."/>
            <person name="Kennedy M."/>
            <person name="Barry K."/>
            <person name="Grigoriev I.V."/>
            <person name="Miller A.N."/>
            <person name="O'Donnell K."/>
            <person name="Stajich J.E."/>
            <person name="Bonito G."/>
        </authorList>
    </citation>
    <scope>NUCLEOTIDE SEQUENCE</scope>
    <source>
        <strain evidence="4">NVP1</strain>
    </source>
</reference>
<name>A0A9P5VMV9_9FUNG</name>
<feature type="chain" id="PRO_5040515062" evidence="3">
    <location>
        <begin position="25"/>
        <end position="408"/>
    </location>
</feature>
<gene>
    <name evidence="4" type="ORF">BG006_004279</name>
</gene>
<keyword evidence="3" id="KW-0732">Signal</keyword>
<organism evidence="4 5">
    <name type="scientific">Podila minutissima</name>
    <dbReference type="NCBI Taxonomy" id="64525"/>
    <lineage>
        <taxon>Eukaryota</taxon>
        <taxon>Fungi</taxon>
        <taxon>Fungi incertae sedis</taxon>
        <taxon>Mucoromycota</taxon>
        <taxon>Mortierellomycotina</taxon>
        <taxon>Mortierellomycetes</taxon>
        <taxon>Mortierellales</taxon>
        <taxon>Mortierellaceae</taxon>
        <taxon>Podila</taxon>
    </lineage>
</organism>
<sequence>MVRLQNVLILSFLIGSGHHQLVQATQDVAHYYLPDNIYDNLPPGIQAPEGAKKNQHASSLPVETVARSVNSQQLPYGPNDPPSIDISAPLLNSIHTPGSAMVMAWTNAVITFPDNWEPPKALMDTITQDLNFSHSPLLTDADMTNLAKIKLEEMRRLQISNIVKDSPMWLHHLRLVSTTISAATSPFSLSGQGFSLVNASRRNLEDGTGGELMWRIPEDWNHEGEFEIVVPSISGIHLNDGTSYMGAKSPSFWILRDAATREQYPSYSADAQRPNSGLSGSSNTIQKQKQLGVFLGVTAMMSAFILVGLGAMVSLYRMKWAAQRQEQQLEQQQVSLTRRSSTMSSSSGDISPSRTACDYGVNPFLTRSEILTQQGSNPLDLTQGDEDAHSPTDLSLNGPVTPVNEKQG</sequence>
<evidence type="ECO:0000256" key="1">
    <source>
        <dbReference type="SAM" id="MobiDB-lite"/>
    </source>
</evidence>
<evidence type="ECO:0000256" key="2">
    <source>
        <dbReference type="SAM" id="Phobius"/>
    </source>
</evidence>
<comment type="caution">
    <text evidence="4">The sequence shown here is derived from an EMBL/GenBank/DDBJ whole genome shotgun (WGS) entry which is preliminary data.</text>
</comment>
<protein>
    <submittedName>
        <fullName evidence="4">Uncharacterized protein</fullName>
    </submittedName>
</protein>
<accession>A0A9P5VMV9</accession>
<keyword evidence="2" id="KW-1133">Transmembrane helix</keyword>